<evidence type="ECO:0000256" key="4">
    <source>
        <dbReference type="ARBA" id="ARBA00022999"/>
    </source>
</evidence>
<dbReference type="InterPro" id="IPR001496">
    <property type="entry name" value="SOCS_box"/>
</dbReference>
<dbReference type="InterPro" id="IPR000980">
    <property type="entry name" value="SH2"/>
</dbReference>
<evidence type="ECO:0000259" key="9">
    <source>
        <dbReference type="PROSITE" id="PS50225"/>
    </source>
</evidence>
<dbReference type="InterPro" id="IPR036036">
    <property type="entry name" value="SOCS_box-like_dom_sf"/>
</dbReference>
<feature type="region of interest" description="Disordered" evidence="7">
    <location>
        <begin position="1"/>
        <end position="21"/>
    </location>
</feature>
<dbReference type="AlphaFoldDB" id="A0A310SB87"/>
<evidence type="ECO:0000313" key="11">
    <source>
        <dbReference type="Proteomes" id="UP000250275"/>
    </source>
</evidence>
<comment type="pathway">
    <text evidence="5">Protein modification.</text>
</comment>
<dbReference type="OrthoDB" id="6270897at2759"/>
<dbReference type="SUPFAM" id="SSF55550">
    <property type="entry name" value="SH2 domain"/>
    <property type="match status" value="1"/>
</dbReference>
<dbReference type="Gene3D" id="3.30.505.10">
    <property type="entry name" value="SH2 domain"/>
    <property type="match status" value="1"/>
</dbReference>
<dbReference type="Pfam" id="PF00017">
    <property type="entry name" value="SH2"/>
    <property type="match status" value="1"/>
</dbReference>
<dbReference type="GO" id="GO:0009968">
    <property type="term" value="P:negative regulation of signal transduction"/>
    <property type="evidence" value="ECO:0007669"/>
    <property type="project" value="UniProtKB-KW"/>
</dbReference>
<dbReference type="PROSITE" id="PS50001">
    <property type="entry name" value="SH2"/>
    <property type="match status" value="1"/>
</dbReference>
<dbReference type="GO" id="GO:0046854">
    <property type="term" value="P:phosphatidylinositol phosphate biosynthetic process"/>
    <property type="evidence" value="ECO:0007669"/>
    <property type="project" value="TreeGrafter"/>
</dbReference>
<dbReference type="Proteomes" id="UP000250275">
    <property type="component" value="Unassembled WGS sequence"/>
</dbReference>
<keyword evidence="3" id="KW-0833">Ubl conjugation pathway</keyword>
<name>A0A310SB87_9HYME</name>
<evidence type="ECO:0000256" key="3">
    <source>
        <dbReference type="ARBA" id="ARBA00022786"/>
    </source>
</evidence>
<dbReference type="FunFam" id="1.10.750.20:FF:000002">
    <property type="entry name" value="Suppressor of cytokine signaling 2"/>
    <property type="match status" value="1"/>
</dbReference>
<evidence type="ECO:0000256" key="6">
    <source>
        <dbReference type="PROSITE-ProRule" id="PRU00191"/>
    </source>
</evidence>
<gene>
    <name evidence="10" type="ORF">WN48_01706</name>
</gene>
<evidence type="ECO:0000256" key="7">
    <source>
        <dbReference type="SAM" id="MobiDB-lite"/>
    </source>
</evidence>
<dbReference type="SUPFAM" id="SSF158235">
    <property type="entry name" value="SOCS box-like"/>
    <property type="match status" value="1"/>
</dbReference>
<dbReference type="GO" id="GO:0035556">
    <property type="term" value="P:intracellular signal transduction"/>
    <property type="evidence" value="ECO:0007669"/>
    <property type="project" value="InterPro"/>
</dbReference>
<organism evidence="10 11">
    <name type="scientific">Eufriesea mexicana</name>
    <dbReference type="NCBI Taxonomy" id="516756"/>
    <lineage>
        <taxon>Eukaryota</taxon>
        <taxon>Metazoa</taxon>
        <taxon>Ecdysozoa</taxon>
        <taxon>Arthropoda</taxon>
        <taxon>Hexapoda</taxon>
        <taxon>Insecta</taxon>
        <taxon>Pterygota</taxon>
        <taxon>Neoptera</taxon>
        <taxon>Endopterygota</taxon>
        <taxon>Hymenoptera</taxon>
        <taxon>Apocrita</taxon>
        <taxon>Aculeata</taxon>
        <taxon>Apoidea</taxon>
        <taxon>Anthophila</taxon>
        <taxon>Apidae</taxon>
        <taxon>Eufriesea</taxon>
    </lineage>
</organism>
<evidence type="ECO:0000256" key="5">
    <source>
        <dbReference type="ARBA" id="ARBA00043952"/>
    </source>
</evidence>
<proteinExistence type="predicted"/>
<dbReference type="GO" id="GO:0040008">
    <property type="term" value="P:regulation of growth"/>
    <property type="evidence" value="ECO:0007669"/>
    <property type="project" value="InterPro"/>
</dbReference>
<dbReference type="SMART" id="SM00253">
    <property type="entry name" value="SOCS"/>
    <property type="match status" value="1"/>
</dbReference>
<feature type="domain" description="SOCS box" evidence="9">
    <location>
        <begin position="372"/>
        <end position="421"/>
    </location>
</feature>
<evidence type="ECO:0000259" key="8">
    <source>
        <dbReference type="PROSITE" id="PS50001"/>
    </source>
</evidence>
<dbReference type="CDD" id="cd03740">
    <property type="entry name" value="SOCS_SOCS6"/>
    <property type="match status" value="1"/>
</dbReference>
<feature type="domain" description="SH2" evidence="8">
    <location>
        <begin position="270"/>
        <end position="377"/>
    </location>
</feature>
<dbReference type="SMART" id="SM00969">
    <property type="entry name" value="SOCS_box"/>
    <property type="match status" value="1"/>
</dbReference>
<dbReference type="EMBL" id="KQ773232">
    <property type="protein sequence ID" value="OAD52403.1"/>
    <property type="molecule type" value="Genomic_DNA"/>
</dbReference>
<dbReference type="SMART" id="SM00252">
    <property type="entry name" value="SH2"/>
    <property type="match status" value="1"/>
</dbReference>
<keyword evidence="1" id="KW-0341">Growth regulation</keyword>
<dbReference type="InterPro" id="IPR036860">
    <property type="entry name" value="SH2_dom_sf"/>
</dbReference>
<dbReference type="Pfam" id="PF07525">
    <property type="entry name" value="SOCS_box"/>
    <property type="match status" value="1"/>
</dbReference>
<evidence type="ECO:0000256" key="1">
    <source>
        <dbReference type="ARBA" id="ARBA00022604"/>
    </source>
</evidence>
<dbReference type="GO" id="GO:0005942">
    <property type="term" value="C:phosphatidylinositol 3-kinase complex"/>
    <property type="evidence" value="ECO:0007669"/>
    <property type="project" value="TreeGrafter"/>
</dbReference>
<accession>A0A310SB87</accession>
<dbReference type="PROSITE" id="PS50225">
    <property type="entry name" value="SOCS"/>
    <property type="match status" value="1"/>
</dbReference>
<evidence type="ECO:0000256" key="2">
    <source>
        <dbReference type="ARBA" id="ARBA00022700"/>
    </source>
</evidence>
<dbReference type="PANTHER" id="PTHR10155">
    <property type="entry name" value="PHOSPHATIDYLINOSITOL 3-KINASE REGULATORY SUBUNIT"/>
    <property type="match status" value="1"/>
</dbReference>
<dbReference type="InterPro" id="IPR037345">
    <property type="entry name" value="SOCS6_SOCS"/>
</dbReference>
<keyword evidence="4 6" id="KW-0727">SH2 domain</keyword>
<dbReference type="GO" id="GO:0046935">
    <property type="term" value="F:1-phosphatidylinositol-3-kinase regulator activity"/>
    <property type="evidence" value="ECO:0007669"/>
    <property type="project" value="TreeGrafter"/>
</dbReference>
<dbReference type="GO" id="GO:0016567">
    <property type="term" value="P:protein ubiquitination"/>
    <property type="evidence" value="ECO:0007669"/>
    <property type="project" value="InterPro"/>
</dbReference>
<dbReference type="PANTHER" id="PTHR10155:SF32">
    <property type="entry name" value="LP02169P"/>
    <property type="match status" value="1"/>
</dbReference>
<reference evidence="10 11" key="1">
    <citation type="submission" date="2015-07" db="EMBL/GenBank/DDBJ databases">
        <title>The genome of Eufriesea mexicana.</title>
        <authorList>
            <person name="Pan H."/>
            <person name="Kapheim K."/>
        </authorList>
    </citation>
    <scope>NUCLEOTIDE SEQUENCE [LARGE SCALE GENOMIC DNA]</scope>
    <source>
        <strain evidence="10">0111107269</strain>
        <tissue evidence="10">Whole body</tissue>
    </source>
</reference>
<sequence length="421" mass="48641">MISQTSEELITTAPTSAAKTSNQCLKPRKLNTRTFDFLWWRDSRRENILKKKEIQKKKEDLIDVKIIESKAKNTFSHKTSFDFFNNIKKHMQIKKLTRKSKQRTKEIEESSLQTNINYDQIVLQKNRPMIPMQENNVPEIKCEKTGKNSDNLSNNETLTTTEISQNECISENLNETIKSCIDTKEKLEIINTQVIDKFETDTNHESISNIYQSCSNNEAQQLEPKTIIENNIAEQQVENIKENIEDSRNNDNKVKASLTEELLKLSNYGWYWGPISSNEADAKLISEPDGAFLVRDSSDDRYVLTLSFKSSGKLLHARLEHSGGLFSLCNQSESEGFSSVADLIDYSMNFSQTAVFCYSRPRYPGYPSFPVRLTKPVSRFTQVRSLQYLCRFVIRQNTRLDNIHKLPLPKTIKGYIEEAHY</sequence>
<protein>
    <submittedName>
        <fullName evidence="10">Suppressor of cytokine signaling 6</fullName>
    </submittedName>
</protein>
<evidence type="ECO:0000313" key="10">
    <source>
        <dbReference type="EMBL" id="OAD52403.1"/>
    </source>
</evidence>
<keyword evidence="2" id="KW-0734">Signal transduction inhibitor</keyword>
<keyword evidence="11" id="KW-1185">Reference proteome</keyword>